<dbReference type="OrthoDB" id="9808602at2"/>
<proteinExistence type="inferred from homology"/>
<keyword evidence="3" id="KW-0808">Transferase</keyword>
<protein>
    <submittedName>
        <fullName evidence="3">Sugar transferase</fullName>
    </submittedName>
</protein>
<feature type="domain" description="Bacterial sugar transferase" evidence="2">
    <location>
        <begin position="183"/>
        <end position="339"/>
    </location>
</feature>
<keyword evidence="4" id="KW-1185">Reference proteome</keyword>
<dbReference type="Pfam" id="PF02397">
    <property type="entry name" value="Bac_transf"/>
    <property type="match status" value="1"/>
</dbReference>
<name>A0A521D0Q9_SACCC</name>
<evidence type="ECO:0000259" key="2">
    <source>
        <dbReference type="Pfam" id="PF02397"/>
    </source>
</evidence>
<comment type="similarity">
    <text evidence="1">Belongs to the bacterial sugar transferase family.</text>
</comment>
<dbReference type="GO" id="GO:0016780">
    <property type="term" value="F:phosphotransferase activity, for other substituted phosphate groups"/>
    <property type="evidence" value="ECO:0007669"/>
    <property type="project" value="TreeGrafter"/>
</dbReference>
<evidence type="ECO:0000313" key="3">
    <source>
        <dbReference type="EMBL" id="SMO65252.1"/>
    </source>
</evidence>
<gene>
    <name evidence="3" type="ORF">SAMN06265379_10495</name>
</gene>
<dbReference type="PANTHER" id="PTHR30576:SF0">
    <property type="entry name" value="UNDECAPRENYL-PHOSPHATE N-ACETYLGALACTOSAMINYL 1-PHOSPHATE TRANSFERASE-RELATED"/>
    <property type="match status" value="1"/>
</dbReference>
<accession>A0A521D0Q9</accession>
<dbReference type="RefSeq" id="WP_142533255.1">
    <property type="nucleotide sequence ID" value="NZ_FXTB01000004.1"/>
</dbReference>
<organism evidence="3 4">
    <name type="scientific">Saccharicrinis carchari</name>
    <dbReference type="NCBI Taxonomy" id="1168039"/>
    <lineage>
        <taxon>Bacteria</taxon>
        <taxon>Pseudomonadati</taxon>
        <taxon>Bacteroidota</taxon>
        <taxon>Bacteroidia</taxon>
        <taxon>Marinilabiliales</taxon>
        <taxon>Marinilabiliaceae</taxon>
        <taxon>Saccharicrinis</taxon>
    </lineage>
</organism>
<dbReference type="PANTHER" id="PTHR30576">
    <property type="entry name" value="COLANIC BIOSYNTHESIS UDP-GLUCOSE LIPID CARRIER TRANSFERASE"/>
    <property type="match status" value="1"/>
</dbReference>
<evidence type="ECO:0000256" key="1">
    <source>
        <dbReference type="ARBA" id="ARBA00006464"/>
    </source>
</evidence>
<reference evidence="3 4" key="1">
    <citation type="submission" date="2017-05" db="EMBL/GenBank/DDBJ databases">
        <authorList>
            <person name="Varghese N."/>
            <person name="Submissions S."/>
        </authorList>
    </citation>
    <scope>NUCLEOTIDE SEQUENCE [LARGE SCALE GENOMIC DNA]</scope>
    <source>
        <strain evidence="3 4">DSM 27040</strain>
    </source>
</reference>
<evidence type="ECO:0000313" key="4">
    <source>
        <dbReference type="Proteomes" id="UP000319040"/>
    </source>
</evidence>
<dbReference type="InterPro" id="IPR003362">
    <property type="entry name" value="Bact_transf"/>
</dbReference>
<sequence length="346" mass="39586">MPIGNESEHADTNMLYTSAVPVDSIKCDECSKTKVIESMSEKVYGYISQTVPIHSDKVCVVESFQSDWCNKLAEPMLGLVDVCPINLSNNLNVYLKNLNASLPETSIIVGCCMIADIEDKKARRKNKYYKYLKKGKGFYKAETLGRLVYFGFSIIEFKEIEGLLYFMVMKVKEAPGNLNGCSDKILFPMTRIGKDGKKLIVYKVRTMHPYSQYLQNYVVRLNGYNEVGKPANDFRLTPWGKFFRKYWLDELPQLLNLLKGELALVGVRPLSQTRFSELPREVQELRVQFKPGCIPPYVSLLMPDSKGNIEAEMIYMDEKRKKGIRTDVKYFFMAIKNILTGKITSS</sequence>
<dbReference type="EMBL" id="FXTB01000004">
    <property type="protein sequence ID" value="SMO65252.1"/>
    <property type="molecule type" value="Genomic_DNA"/>
</dbReference>
<dbReference type="Proteomes" id="UP000319040">
    <property type="component" value="Unassembled WGS sequence"/>
</dbReference>
<dbReference type="AlphaFoldDB" id="A0A521D0Q9"/>